<evidence type="ECO:0000313" key="1">
    <source>
        <dbReference type="EMBL" id="MFC4264550.1"/>
    </source>
</evidence>
<organism evidence="1 2">
    <name type="scientific">Arthrobacter cryoconiti</name>
    <dbReference type="NCBI Taxonomy" id="748907"/>
    <lineage>
        <taxon>Bacteria</taxon>
        <taxon>Bacillati</taxon>
        <taxon>Actinomycetota</taxon>
        <taxon>Actinomycetes</taxon>
        <taxon>Micrococcales</taxon>
        <taxon>Micrococcaceae</taxon>
        <taxon>Arthrobacter</taxon>
    </lineage>
</organism>
<dbReference type="EMBL" id="JBHSCQ010000004">
    <property type="protein sequence ID" value="MFC4264550.1"/>
    <property type="molecule type" value="Genomic_DNA"/>
</dbReference>
<dbReference type="RefSeq" id="WP_230067724.1">
    <property type="nucleotide sequence ID" value="NZ_BAABLL010000001.1"/>
</dbReference>
<reference evidence="2" key="1">
    <citation type="journal article" date="2019" name="Int. J. Syst. Evol. Microbiol.">
        <title>The Global Catalogue of Microorganisms (GCM) 10K type strain sequencing project: providing services to taxonomists for standard genome sequencing and annotation.</title>
        <authorList>
            <consortium name="The Broad Institute Genomics Platform"/>
            <consortium name="The Broad Institute Genome Sequencing Center for Infectious Disease"/>
            <person name="Wu L."/>
            <person name="Ma J."/>
        </authorList>
    </citation>
    <scope>NUCLEOTIDE SEQUENCE [LARGE SCALE GENOMIC DNA]</scope>
    <source>
        <strain evidence="2">CGMCC 1.10698</strain>
    </source>
</reference>
<evidence type="ECO:0000313" key="2">
    <source>
        <dbReference type="Proteomes" id="UP001595773"/>
    </source>
</evidence>
<gene>
    <name evidence="1" type="ORF">ACFOW9_02930</name>
</gene>
<sequence length="124" mass="13580">MPTDFKTPLGKVRLLTADLSTPPKISDEILDGYLGLYEAAEPQCAIWRAAADALDAMATSDLLQSRVIRTQDLSVDGAKFAAELRKQAAELRLRADEADAANDSFFDVIPFGWSPGQEGVEEHW</sequence>
<protein>
    <submittedName>
        <fullName evidence="1">Uncharacterized protein</fullName>
    </submittedName>
</protein>
<proteinExistence type="predicted"/>
<keyword evidence="2" id="KW-1185">Reference proteome</keyword>
<dbReference type="Proteomes" id="UP001595773">
    <property type="component" value="Unassembled WGS sequence"/>
</dbReference>
<name>A0ABV8QY28_9MICC</name>
<accession>A0ABV8QY28</accession>
<comment type="caution">
    <text evidence="1">The sequence shown here is derived from an EMBL/GenBank/DDBJ whole genome shotgun (WGS) entry which is preliminary data.</text>
</comment>